<keyword evidence="3" id="KW-0732">Signal</keyword>
<evidence type="ECO:0000256" key="3">
    <source>
        <dbReference type="SAM" id="SignalP"/>
    </source>
</evidence>
<accession>A0ABV0ABK1</accession>
<organism evidence="4 5">
    <name type="scientific">Mariniflexile soesokkakense</name>
    <dbReference type="NCBI Taxonomy" id="1343160"/>
    <lineage>
        <taxon>Bacteria</taxon>
        <taxon>Pseudomonadati</taxon>
        <taxon>Bacteroidota</taxon>
        <taxon>Flavobacteriia</taxon>
        <taxon>Flavobacteriales</taxon>
        <taxon>Flavobacteriaceae</taxon>
        <taxon>Mariniflexile</taxon>
    </lineage>
</organism>
<dbReference type="InterPro" id="IPR050282">
    <property type="entry name" value="Cycloisomerase_2"/>
</dbReference>
<evidence type="ECO:0000313" key="4">
    <source>
        <dbReference type="EMBL" id="MEN3323290.1"/>
    </source>
</evidence>
<dbReference type="Proteomes" id="UP001416393">
    <property type="component" value="Unassembled WGS sequence"/>
</dbReference>
<dbReference type="InterPro" id="IPR019405">
    <property type="entry name" value="Lactonase_7-beta_prop"/>
</dbReference>
<dbReference type="RefSeq" id="WP_346240861.1">
    <property type="nucleotide sequence ID" value="NZ_JAZHYP010000002.1"/>
</dbReference>
<gene>
    <name evidence="4" type="ORF">VP395_06100</name>
</gene>
<dbReference type="InterPro" id="IPR015943">
    <property type="entry name" value="WD40/YVTN_repeat-like_dom_sf"/>
</dbReference>
<sequence length="353" mass="39340">MKIKLFFLSFSICFLISKAQNIPMYVGTYTDGFSEGIYKFDFNLKTGGLSNLQLAIATENPSFIAYAPNKKYLYAVSESLGGTVSSFKIQENGLLKFLNKVSSNGTGPCHISLNKQGNKAVVSNYRGGSAAVYNISRDGKLNDASQVFEYNTTDKVSHAHSAQFFKDELYIADLGMNTVYHYKLKNNNYELTTTSIFKTTENPGPRHFALTRNGQFIYIINELSGSITSVKKTDSGFEQIDFDSTLEDTYEGKNACADIHLSKNELYLYGSNRGENSIAVFKRNKFDGTIEKIQTMPVHGDWPRNFTLDPSGKFLLVANQKSQNITIFSIDASTGTLTFLHDVKAPRPVCLLF</sequence>
<evidence type="ECO:0000313" key="5">
    <source>
        <dbReference type="Proteomes" id="UP001416393"/>
    </source>
</evidence>
<dbReference type="Pfam" id="PF10282">
    <property type="entry name" value="Lactonase"/>
    <property type="match status" value="1"/>
</dbReference>
<dbReference type="PANTHER" id="PTHR30344:SF1">
    <property type="entry name" value="6-PHOSPHOGLUCONOLACTONASE"/>
    <property type="match status" value="1"/>
</dbReference>
<reference evidence="4 5" key="1">
    <citation type="submission" date="2024-01" db="EMBL/GenBank/DDBJ databases">
        <title>Mariniflexile litorale sp. nov., isolated from the shallow sediments of the Sea of Japan.</title>
        <authorList>
            <person name="Romanenko L."/>
            <person name="Bystritskaya E."/>
            <person name="Isaeva M."/>
        </authorList>
    </citation>
    <scope>NUCLEOTIDE SEQUENCE [LARGE SCALE GENOMIC DNA]</scope>
    <source>
        <strain evidence="4 5">KCTC 32427</strain>
    </source>
</reference>
<dbReference type="InterPro" id="IPR011048">
    <property type="entry name" value="Haem_d1_sf"/>
</dbReference>
<evidence type="ECO:0000256" key="2">
    <source>
        <dbReference type="ARBA" id="ARBA00022526"/>
    </source>
</evidence>
<dbReference type="SUPFAM" id="SSF51004">
    <property type="entry name" value="C-terminal (heme d1) domain of cytochrome cd1-nitrite reductase"/>
    <property type="match status" value="1"/>
</dbReference>
<keyword evidence="2" id="KW-0119">Carbohydrate metabolism</keyword>
<comment type="caution">
    <text evidence="4">The sequence shown here is derived from an EMBL/GenBank/DDBJ whole genome shotgun (WGS) entry which is preliminary data.</text>
</comment>
<dbReference type="GO" id="GO:0016787">
    <property type="term" value="F:hydrolase activity"/>
    <property type="evidence" value="ECO:0007669"/>
    <property type="project" value="UniProtKB-KW"/>
</dbReference>
<dbReference type="Gene3D" id="2.130.10.10">
    <property type="entry name" value="YVTN repeat-like/Quinoprotein amine dehydrogenase"/>
    <property type="match status" value="1"/>
</dbReference>
<keyword evidence="5" id="KW-1185">Reference proteome</keyword>
<dbReference type="EMBL" id="JAZHYP010000002">
    <property type="protein sequence ID" value="MEN3323290.1"/>
    <property type="molecule type" value="Genomic_DNA"/>
</dbReference>
<feature type="chain" id="PRO_5047378469" evidence="3">
    <location>
        <begin position="20"/>
        <end position="353"/>
    </location>
</feature>
<feature type="signal peptide" evidence="3">
    <location>
        <begin position="1"/>
        <end position="19"/>
    </location>
</feature>
<comment type="similarity">
    <text evidence="1">Belongs to the cycloisomerase 2 family.</text>
</comment>
<proteinExistence type="inferred from homology"/>
<dbReference type="PANTHER" id="PTHR30344">
    <property type="entry name" value="6-PHOSPHOGLUCONOLACTONASE-RELATED"/>
    <property type="match status" value="1"/>
</dbReference>
<evidence type="ECO:0000256" key="1">
    <source>
        <dbReference type="ARBA" id="ARBA00005564"/>
    </source>
</evidence>
<keyword evidence="4" id="KW-0378">Hydrolase</keyword>
<keyword evidence="2" id="KW-0313">Glucose metabolism</keyword>
<name>A0ABV0ABK1_9FLAO</name>
<dbReference type="EC" id="3.1.1.-" evidence="4"/>
<protein>
    <submittedName>
        <fullName evidence="4">Lactonase family protein</fullName>
        <ecNumber evidence="4">3.1.1.-</ecNumber>
    </submittedName>
</protein>